<gene>
    <name evidence="1" type="ORF">AK812_SmicGene45711</name>
</gene>
<dbReference type="Proteomes" id="UP000186817">
    <property type="component" value="Unassembled WGS sequence"/>
</dbReference>
<protein>
    <submittedName>
        <fullName evidence="1">Uncharacterized protein</fullName>
    </submittedName>
</protein>
<proteinExistence type="predicted"/>
<sequence>MELAQSKTSNTEKESELLSAQSWINYYKRSWEEIPKWTGLRRVAFQACQRSEQSKLARTRSAKRLGLAQSGKRGASELTGVLALVVWVGFKVHEATSAHALGQGFLEPDDLP</sequence>
<organism evidence="1 2">
    <name type="scientific">Symbiodinium microadriaticum</name>
    <name type="common">Dinoflagellate</name>
    <name type="synonym">Zooxanthella microadriatica</name>
    <dbReference type="NCBI Taxonomy" id="2951"/>
    <lineage>
        <taxon>Eukaryota</taxon>
        <taxon>Sar</taxon>
        <taxon>Alveolata</taxon>
        <taxon>Dinophyceae</taxon>
        <taxon>Suessiales</taxon>
        <taxon>Symbiodiniaceae</taxon>
        <taxon>Symbiodinium</taxon>
    </lineage>
</organism>
<reference evidence="1 2" key="1">
    <citation type="submission" date="2016-02" db="EMBL/GenBank/DDBJ databases">
        <title>Genome analysis of coral dinoflagellate symbionts highlights evolutionary adaptations to a symbiotic lifestyle.</title>
        <authorList>
            <person name="Aranda M."/>
            <person name="Li Y."/>
            <person name="Liew Y.J."/>
            <person name="Baumgarten S."/>
            <person name="Simakov O."/>
            <person name="Wilson M."/>
            <person name="Piel J."/>
            <person name="Ashoor H."/>
            <person name="Bougouffa S."/>
            <person name="Bajic V.B."/>
            <person name="Ryu T."/>
            <person name="Ravasi T."/>
            <person name="Bayer T."/>
            <person name="Micklem G."/>
            <person name="Kim H."/>
            <person name="Bhak J."/>
            <person name="Lajeunesse T.C."/>
            <person name="Voolstra C.R."/>
        </authorList>
    </citation>
    <scope>NUCLEOTIDE SEQUENCE [LARGE SCALE GENOMIC DNA]</scope>
    <source>
        <strain evidence="1 2">CCMP2467</strain>
    </source>
</reference>
<dbReference type="OrthoDB" id="10559608at2759"/>
<dbReference type="AlphaFoldDB" id="A0A1Q9BVJ6"/>
<evidence type="ECO:0000313" key="2">
    <source>
        <dbReference type="Proteomes" id="UP000186817"/>
    </source>
</evidence>
<keyword evidence="2" id="KW-1185">Reference proteome</keyword>
<comment type="caution">
    <text evidence="1">The sequence shown here is derived from an EMBL/GenBank/DDBJ whole genome shotgun (WGS) entry which is preliminary data.</text>
</comment>
<dbReference type="EMBL" id="LSRX01003354">
    <property type="protein sequence ID" value="OLP74682.1"/>
    <property type="molecule type" value="Genomic_DNA"/>
</dbReference>
<evidence type="ECO:0000313" key="1">
    <source>
        <dbReference type="EMBL" id="OLP74682.1"/>
    </source>
</evidence>
<name>A0A1Q9BVJ6_SYMMI</name>
<accession>A0A1Q9BVJ6</accession>
<feature type="non-terminal residue" evidence="1">
    <location>
        <position position="112"/>
    </location>
</feature>